<proteinExistence type="inferred from homology"/>
<sequence>MSNKQQNIAGRTIVVTGASSGIGESAALQLAARGARVCLVARRTEELDRVRNAIRDVGGEAWSYAADLSVDGEVDACAAMILSDHPEVDVLVNNAGRSIRRAVKDSFDRFHDYQRVMQLNYFAAIRLTQKFLPGMLARRRGHIVNVSSLSVQFATPRFAAYVASKSALEGFSRCLAMEMVGKGVAVTVISYPLVKTAMTAPTEIYRYVPQMKVQQAGGWIVQAVEKRSPRIGPAFGDVWGAASMVMPATTTELTGRAFNYIGRRLQARANRESGDKD</sequence>
<comment type="caution">
    <text evidence="4">The sequence shown here is derived from an EMBL/GenBank/DDBJ whole genome shotgun (WGS) entry which is preliminary data.</text>
</comment>
<accession>A0A4V3URN0</accession>
<dbReference type="AlphaFoldDB" id="A0A4V3URN0"/>
<dbReference type="SUPFAM" id="SSF51735">
    <property type="entry name" value="NAD(P)-binding Rossmann-fold domains"/>
    <property type="match status" value="1"/>
</dbReference>
<evidence type="ECO:0000256" key="2">
    <source>
        <dbReference type="ARBA" id="ARBA00023002"/>
    </source>
</evidence>
<dbReference type="RefSeq" id="WP_133881619.1">
    <property type="nucleotide sequence ID" value="NZ_MWIN01000010.1"/>
</dbReference>
<dbReference type="EMBL" id="SOBT01000009">
    <property type="protein sequence ID" value="TDU28028.1"/>
    <property type="molecule type" value="Genomic_DNA"/>
</dbReference>
<comment type="similarity">
    <text evidence="1 3">Belongs to the short-chain dehydrogenases/reductases (SDR) family.</text>
</comment>
<keyword evidence="5" id="KW-1185">Reference proteome</keyword>
<dbReference type="InterPro" id="IPR036291">
    <property type="entry name" value="NAD(P)-bd_dom_sf"/>
</dbReference>
<dbReference type="GO" id="GO:0016020">
    <property type="term" value="C:membrane"/>
    <property type="evidence" value="ECO:0007669"/>
    <property type="project" value="TreeGrafter"/>
</dbReference>
<dbReference type="InterPro" id="IPR002347">
    <property type="entry name" value="SDR_fam"/>
</dbReference>
<evidence type="ECO:0000256" key="3">
    <source>
        <dbReference type="RuleBase" id="RU000363"/>
    </source>
</evidence>
<dbReference type="Proteomes" id="UP000295341">
    <property type="component" value="Unassembled WGS sequence"/>
</dbReference>
<protein>
    <submittedName>
        <fullName evidence="4">Short-subunit dehydrogenase</fullName>
    </submittedName>
</protein>
<dbReference type="InterPro" id="IPR020904">
    <property type="entry name" value="Sc_DH/Rdtase_CS"/>
</dbReference>
<evidence type="ECO:0000313" key="4">
    <source>
        <dbReference type="EMBL" id="TDU28028.1"/>
    </source>
</evidence>
<dbReference type="GO" id="GO:0016491">
    <property type="term" value="F:oxidoreductase activity"/>
    <property type="evidence" value="ECO:0007669"/>
    <property type="project" value="UniProtKB-KW"/>
</dbReference>
<dbReference type="PANTHER" id="PTHR44196">
    <property type="entry name" value="DEHYDROGENASE/REDUCTASE SDR FAMILY MEMBER 7B"/>
    <property type="match status" value="1"/>
</dbReference>
<keyword evidence="2" id="KW-0560">Oxidoreductase</keyword>
<dbReference type="PRINTS" id="PR00080">
    <property type="entry name" value="SDRFAMILY"/>
</dbReference>
<evidence type="ECO:0000256" key="1">
    <source>
        <dbReference type="ARBA" id="ARBA00006484"/>
    </source>
</evidence>
<dbReference type="PRINTS" id="PR00081">
    <property type="entry name" value="GDHRDH"/>
</dbReference>
<dbReference type="OrthoDB" id="9810734at2"/>
<dbReference type="Gene3D" id="3.40.50.720">
    <property type="entry name" value="NAD(P)-binding Rossmann-like Domain"/>
    <property type="match status" value="1"/>
</dbReference>
<name>A0A4V3URN0_9GAMM</name>
<dbReference type="Pfam" id="PF00106">
    <property type="entry name" value="adh_short"/>
    <property type="match status" value="1"/>
</dbReference>
<evidence type="ECO:0000313" key="5">
    <source>
        <dbReference type="Proteomes" id="UP000295341"/>
    </source>
</evidence>
<dbReference type="PROSITE" id="PS00061">
    <property type="entry name" value="ADH_SHORT"/>
    <property type="match status" value="1"/>
</dbReference>
<reference evidence="4 5" key="1">
    <citation type="submission" date="2019-03" db="EMBL/GenBank/DDBJ databases">
        <title>Genomic Encyclopedia of Type Strains, Phase IV (KMG-IV): sequencing the most valuable type-strain genomes for metagenomic binning, comparative biology and taxonomic classification.</title>
        <authorList>
            <person name="Goeker M."/>
        </authorList>
    </citation>
    <scope>NUCLEOTIDE SEQUENCE [LARGE SCALE GENOMIC DNA]</scope>
    <source>
        <strain evidence="4 5">DSM 26377</strain>
    </source>
</reference>
<gene>
    <name evidence="4" type="ORF">DFR24_2387</name>
</gene>
<organism evidence="4 5">
    <name type="scientific">Panacagrimonas perspica</name>
    <dbReference type="NCBI Taxonomy" id="381431"/>
    <lineage>
        <taxon>Bacteria</taxon>
        <taxon>Pseudomonadati</taxon>
        <taxon>Pseudomonadota</taxon>
        <taxon>Gammaproteobacteria</taxon>
        <taxon>Nevskiales</taxon>
        <taxon>Nevskiaceae</taxon>
        <taxon>Panacagrimonas</taxon>
    </lineage>
</organism>
<dbReference type="PANTHER" id="PTHR44196:SF1">
    <property type="entry name" value="DEHYDROGENASE_REDUCTASE SDR FAMILY MEMBER 7B"/>
    <property type="match status" value="1"/>
</dbReference>